<dbReference type="Proteomes" id="UP000183997">
    <property type="component" value="Unassembled WGS sequence"/>
</dbReference>
<sequence>MKKVYLLGAVSLLALSLLLAGCGNTDKSATTQDKQQTEQSQDMNNMNGDMKDMDHSNMNMDGQKSENK</sequence>
<feature type="region of interest" description="Disordered" evidence="1">
    <location>
        <begin position="24"/>
        <end position="68"/>
    </location>
</feature>
<keyword evidence="4" id="KW-1185">Reference proteome</keyword>
<dbReference type="AlphaFoldDB" id="A0A1M6X556"/>
<dbReference type="PROSITE" id="PS51257">
    <property type="entry name" value="PROKAR_LIPOPROTEIN"/>
    <property type="match status" value="1"/>
</dbReference>
<evidence type="ECO:0000313" key="3">
    <source>
        <dbReference type="EMBL" id="SHL01044.1"/>
    </source>
</evidence>
<feature type="chain" id="PRO_5038619531" description="Pentapeptide MXKDX repeat protein" evidence="2">
    <location>
        <begin position="21"/>
        <end position="68"/>
    </location>
</feature>
<evidence type="ECO:0000256" key="1">
    <source>
        <dbReference type="SAM" id="MobiDB-lite"/>
    </source>
</evidence>
<keyword evidence="2" id="KW-0732">Signal</keyword>
<feature type="signal peptide" evidence="2">
    <location>
        <begin position="1"/>
        <end position="20"/>
    </location>
</feature>
<dbReference type="RefSeq" id="WP_072917641.1">
    <property type="nucleotide sequence ID" value="NZ_FRAR01000039.1"/>
</dbReference>
<reference evidence="4" key="1">
    <citation type="submission" date="2016-11" db="EMBL/GenBank/DDBJ databases">
        <authorList>
            <person name="Varghese N."/>
            <person name="Submissions S."/>
        </authorList>
    </citation>
    <scope>NUCLEOTIDE SEQUENCE [LARGE SCALE GENOMIC DNA]</scope>
    <source>
        <strain evidence="4">DSM 10349</strain>
    </source>
</reference>
<organism evidence="3 4">
    <name type="scientific">Desulforamulus aeronauticus DSM 10349</name>
    <dbReference type="NCBI Taxonomy" id="1121421"/>
    <lineage>
        <taxon>Bacteria</taxon>
        <taxon>Bacillati</taxon>
        <taxon>Bacillota</taxon>
        <taxon>Clostridia</taxon>
        <taxon>Eubacteriales</taxon>
        <taxon>Peptococcaceae</taxon>
        <taxon>Desulforamulus</taxon>
    </lineage>
</organism>
<name>A0A1M6X556_9FIRM</name>
<evidence type="ECO:0000256" key="2">
    <source>
        <dbReference type="SAM" id="SignalP"/>
    </source>
</evidence>
<accession>A0A1M6X556</accession>
<proteinExistence type="predicted"/>
<gene>
    <name evidence="3" type="ORF">SAMN02745123_03902</name>
</gene>
<feature type="compositionally biased region" description="Polar residues" evidence="1">
    <location>
        <begin position="25"/>
        <end position="41"/>
    </location>
</feature>
<evidence type="ECO:0008006" key="5">
    <source>
        <dbReference type="Google" id="ProtNLM"/>
    </source>
</evidence>
<dbReference type="EMBL" id="FRAR01000039">
    <property type="protein sequence ID" value="SHL01044.1"/>
    <property type="molecule type" value="Genomic_DNA"/>
</dbReference>
<evidence type="ECO:0000313" key="4">
    <source>
        <dbReference type="Proteomes" id="UP000183997"/>
    </source>
</evidence>
<protein>
    <recommendedName>
        <fullName evidence="5">Pentapeptide MXKDX repeat protein</fullName>
    </recommendedName>
</protein>